<reference evidence="3" key="1">
    <citation type="submission" date="2015-09" db="EMBL/GenBank/DDBJ databases">
        <authorList>
            <consortium name="Pathogen Informatics"/>
        </authorList>
    </citation>
    <scope>NUCLEOTIDE SEQUENCE [LARGE SCALE GENOMIC DNA]</scope>
    <source>
        <strain evidence="3">Lake Konstanz</strain>
    </source>
</reference>
<accession>A0A0S4JKM1</accession>
<organism evidence="2 3">
    <name type="scientific">Bodo saltans</name>
    <name type="common">Flagellated protozoan</name>
    <dbReference type="NCBI Taxonomy" id="75058"/>
    <lineage>
        <taxon>Eukaryota</taxon>
        <taxon>Discoba</taxon>
        <taxon>Euglenozoa</taxon>
        <taxon>Kinetoplastea</taxon>
        <taxon>Metakinetoplastina</taxon>
        <taxon>Eubodonida</taxon>
        <taxon>Bodonidae</taxon>
        <taxon>Bodo</taxon>
    </lineage>
</organism>
<feature type="region of interest" description="Disordered" evidence="1">
    <location>
        <begin position="477"/>
        <end position="503"/>
    </location>
</feature>
<feature type="compositionally biased region" description="Gly residues" evidence="1">
    <location>
        <begin position="49"/>
        <end position="59"/>
    </location>
</feature>
<dbReference type="AlphaFoldDB" id="A0A0S4JKM1"/>
<dbReference type="OMA" id="PAHEFLI"/>
<feature type="region of interest" description="Disordered" evidence="1">
    <location>
        <begin position="555"/>
        <end position="586"/>
    </location>
</feature>
<feature type="compositionally biased region" description="Basic and acidic residues" evidence="1">
    <location>
        <begin position="67"/>
        <end position="77"/>
    </location>
</feature>
<name>A0A0S4JKM1_BODSA</name>
<sequence>MSDAPSSFSPRGGRGGRGAGRGGNHNRHGKRGLAHFQPSEGGAAAGADVGRGGGRGGRGGFRRRRHPFVEKGERAPLPEDDAAIVQNITEDHAPTDQRRVNAAKDAKKKSAKTTSVFHDLLVSLPDATAIAAYVRENRSTTLRLSKELNRFLQAISGRADDVYDALFSNHKAEVVAILERLVDQSSGKAAQVLPPAHEWAIRCEEHGVKKATWLQDSEESGKAEKVLIKLLDGDASQLLLQPKEMLSKITAIDAQGYLLRRIELSATPKALSKAAKLVRLAVDDESFTGSQQQRTTQLSIALGRMISKTRRVLERILHSYQGTSATPATTAAADDEESAAAAEVEEKVSSTAATPATAEDIEEAKTACTTVLEIAKHTIDVLRTRTAGIDSTTSTPVTPLPVSKLRHLAEWAKTNGLLEEHLDNLVGDLSEQTNDHILQQAEQLETVMNIKAATTESTLTELLDSLIVVAASKKSNKKVNVSDDESDDEDEQPTGTSSSPPLRIRSADVLSSLAVSASGAEISAALKARVAEVLVATLRVMGEGAQLPRRAHTFVAAENNKKRQERRAAEIREKRSREEDGEEQAK</sequence>
<gene>
    <name evidence="2" type="ORF">BSAL_35340</name>
</gene>
<evidence type="ECO:0000313" key="3">
    <source>
        <dbReference type="Proteomes" id="UP000051952"/>
    </source>
</evidence>
<evidence type="ECO:0000256" key="1">
    <source>
        <dbReference type="SAM" id="MobiDB-lite"/>
    </source>
</evidence>
<protein>
    <submittedName>
        <fullName evidence="2">Uncharacterized protein</fullName>
    </submittedName>
</protein>
<keyword evidence="3" id="KW-1185">Reference proteome</keyword>
<feature type="region of interest" description="Disordered" evidence="1">
    <location>
        <begin position="1"/>
        <end position="80"/>
    </location>
</feature>
<feature type="compositionally biased region" description="Acidic residues" evidence="1">
    <location>
        <begin position="482"/>
        <end position="492"/>
    </location>
</feature>
<feature type="compositionally biased region" description="Gly residues" evidence="1">
    <location>
        <begin position="12"/>
        <end position="23"/>
    </location>
</feature>
<dbReference type="OrthoDB" id="272920at2759"/>
<proteinExistence type="predicted"/>
<feature type="compositionally biased region" description="Basic residues" evidence="1">
    <location>
        <begin position="24"/>
        <end position="33"/>
    </location>
</feature>
<evidence type="ECO:0000313" key="2">
    <source>
        <dbReference type="EMBL" id="CUG92056.1"/>
    </source>
</evidence>
<dbReference type="Proteomes" id="UP000051952">
    <property type="component" value="Unassembled WGS sequence"/>
</dbReference>
<dbReference type="VEuPathDB" id="TriTrypDB:BSAL_35340"/>
<feature type="compositionally biased region" description="Basic and acidic residues" evidence="1">
    <location>
        <begin position="559"/>
        <end position="586"/>
    </location>
</feature>
<dbReference type="EMBL" id="CYKH01001996">
    <property type="protein sequence ID" value="CUG92056.1"/>
    <property type="molecule type" value="Genomic_DNA"/>
</dbReference>